<sequence>MDTLERYRQIVRQLIDEIALYKPSHGQIETEAIIDPQRDRYELLHVGWDGQRRVHGSVVHIDIIQGKIWIQHDGTNRPVAEELLEAGVPKEDIILGFHPPHVRQYTDFGVA</sequence>
<protein>
    <submittedName>
        <fullName evidence="1">XisI protein</fullName>
    </submittedName>
</protein>
<name>A0A8J7L0F2_9CYAN</name>
<dbReference type="SUPFAM" id="SSF143847">
    <property type="entry name" value="XisI-like"/>
    <property type="match status" value="1"/>
</dbReference>
<reference evidence="1 2" key="1">
    <citation type="journal article" date="2021" name="Int. J. Syst. Evol. Microbiol.">
        <title>Amazonocrinis nigriterrae gen. nov., sp. nov., Atlanticothrix silvestris gen. nov., sp. nov. and Dendronalium phyllosphericum gen. nov., sp. nov., nostocacean cyanobacteria from Brazilian environments.</title>
        <authorList>
            <person name="Alvarenga D.O."/>
            <person name="Andreote A.P.D."/>
            <person name="Branco L.H.Z."/>
            <person name="Delbaje E."/>
            <person name="Cruz R.B."/>
            <person name="Varani A.M."/>
            <person name="Fiore M.F."/>
        </authorList>
    </citation>
    <scope>NUCLEOTIDE SEQUENCE [LARGE SCALE GENOMIC DNA]</scope>
    <source>
        <strain evidence="1 2">CENA357</strain>
    </source>
</reference>
<gene>
    <name evidence="1" type="ORF">I8751_06640</name>
</gene>
<dbReference type="InterPro" id="IPR035943">
    <property type="entry name" value="XisI-like_sf"/>
</dbReference>
<dbReference type="Proteomes" id="UP000599391">
    <property type="component" value="Unassembled WGS sequence"/>
</dbReference>
<organism evidence="1 2">
    <name type="scientific">Atlanticothrix silvestris CENA357</name>
    <dbReference type="NCBI Taxonomy" id="1725252"/>
    <lineage>
        <taxon>Bacteria</taxon>
        <taxon>Bacillati</taxon>
        <taxon>Cyanobacteriota</taxon>
        <taxon>Cyanophyceae</taxon>
        <taxon>Nostocales</taxon>
        <taxon>Nodulariaceae</taxon>
        <taxon>Atlanticothrix</taxon>
        <taxon>Atlanticothrix silvestris</taxon>
    </lineage>
</organism>
<accession>A0A8J7L0F2</accession>
<dbReference type="AlphaFoldDB" id="A0A8J7L0F2"/>
<evidence type="ECO:0000313" key="2">
    <source>
        <dbReference type="Proteomes" id="UP000599391"/>
    </source>
</evidence>
<dbReference type="Pfam" id="PF08869">
    <property type="entry name" value="XisI"/>
    <property type="match status" value="1"/>
</dbReference>
<dbReference type="InterPro" id="IPR014968">
    <property type="entry name" value="XisI"/>
</dbReference>
<evidence type="ECO:0000313" key="1">
    <source>
        <dbReference type="EMBL" id="MBH8552054.1"/>
    </source>
</evidence>
<keyword evidence="2" id="KW-1185">Reference proteome</keyword>
<dbReference type="Gene3D" id="3.30.310.110">
    <property type="entry name" value="XisI-like"/>
    <property type="match status" value="1"/>
</dbReference>
<proteinExistence type="predicted"/>
<dbReference type="CDD" id="cd16382">
    <property type="entry name" value="XisI-like"/>
    <property type="match status" value="1"/>
</dbReference>
<dbReference type="RefSeq" id="WP_214438372.1">
    <property type="nucleotide sequence ID" value="NZ_JAECZB010000010.1"/>
</dbReference>
<dbReference type="EMBL" id="JAECZB010000010">
    <property type="protein sequence ID" value="MBH8552054.1"/>
    <property type="molecule type" value="Genomic_DNA"/>
</dbReference>
<comment type="caution">
    <text evidence="1">The sequence shown here is derived from an EMBL/GenBank/DDBJ whole genome shotgun (WGS) entry which is preliminary data.</text>
</comment>